<protein>
    <submittedName>
        <fullName evidence="1">Uncharacterized protein</fullName>
    </submittedName>
</protein>
<keyword evidence="2" id="KW-1185">Reference proteome</keyword>
<dbReference type="Proteomes" id="UP001234178">
    <property type="component" value="Unassembled WGS sequence"/>
</dbReference>
<proteinExistence type="predicted"/>
<dbReference type="EMBL" id="JAOYFB010000001">
    <property type="protein sequence ID" value="KAK4003101.1"/>
    <property type="molecule type" value="Genomic_DNA"/>
</dbReference>
<gene>
    <name evidence="1" type="ORF">OUZ56_004883</name>
</gene>
<comment type="caution">
    <text evidence="1">The sequence shown here is derived from an EMBL/GenBank/DDBJ whole genome shotgun (WGS) entry which is preliminary data.</text>
</comment>
<evidence type="ECO:0000313" key="2">
    <source>
        <dbReference type="Proteomes" id="UP001234178"/>
    </source>
</evidence>
<accession>A0ABQ9YRD8</accession>
<reference evidence="1 2" key="1">
    <citation type="journal article" date="2023" name="Nucleic Acids Res.">
        <title>The hologenome of Daphnia magna reveals possible DNA methylation and microbiome-mediated evolution of the host genome.</title>
        <authorList>
            <person name="Chaturvedi A."/>
            <person name="Li X."/>
            <person name="Dhandapani V."/>
            <person name="Marshall H."/>
            <person name="Kissane S."/>
            <person name="Cuenca-Cambronero M."/>
            <person name="Asole G."/>
            <person name="Calvet F."/>
            <person name="Ruiz-Romero M."/>
            <person name="Marangio P."/>
            <person name="Guigo R."/>
            <person name="Rago D."/>
            <person name="Mirbahai L."/>
            <person name="Eastwood N."/>
            <person name="Colbourne J.K."/>
            <person name="Zhou J."/>
            <person name="Mallon E."/>
            <person name="Orsini L."/>
        </authorList>
    </citation>
    <scope>NUCLEOTIDE SEQUENCE [LARGE SCALE GENOMIC DNA]</scope>
    <source>
        <strain evidence="1">LRV0_1</strain>
    </source>
</reference>
<sequence>MKAEQQYNKALVELHVKPDKKSAVDLPGWKIDTCYPFFLYVWYGPSLVFSPGTMAAVECWTATVCQRVPPIPMGYTFQHSYDKIQTNKVQQELISGKCEKPNQPIIARHITEPETCITTDRLVNGK</sequence>
<evidence type="ECO:0000313" key="1">
    <source>
        <dbReference type="EMBL" id="KAK4003101.1"/>
    </source>
</evidence>
<organism evidence="1 2">
    <name type="scientific">Daphnia magna</name>
    <dbReference type="NCBI Taxonomy" id="35525"/>
    <lineage>
        <taxon>Eukaryota</taxon>
        <taxon>Metazoa</taxon>
        <taxon>Ecdysozoa</taxon>
        <taxon>Arthropoda</taxon>
        <taxon>Crustacea</taxon>
        <taxon>Branchiopoda</taxon>
        <taxon>Diplostraca</taxon>
        <taxon>Cladocera</taxon>
        <taxon>Anomopoda</taxon>
        <taxon>Daphniidae</taxon>
        <taxon>Daphnia</taxon>
    </lineage>
</organism>
<name>A0ABQ9YRD8_9CRUS</name>